<dbReference type="CDD" id="cd03284">
    <property type="entry name" value="ABC_MutS1"/>
    <property type="match status" value="1"/>
</dbReference>
<dbReference type="GO" id="GO:0006298">
    <property type="term" value="P:mismatch repair"/>
    <property type="evidence" value="ECO:0007669"/>
    <property type="project" value="UniProtKB-UniRule"/>
</dbReference>
<dbReference type="InterPro" id="IPR016151">
    <property type="entry name" value="DNA_mismatch_repair_MutS_N"/>
</dbReference>
<dbReference type="InterPro" id="IPR005748">
    <property type="entry name" value="DNA_mismatch_repair_MutS"/>
</dbReference>
<proteinExistence type="inferred from homology"/>
<dbReference type="PANTHER" id="PTHR11361:SF34">
    <property type="entry name" value="DNA MISMATCH REPAIR PROTEIN MSH1, MITOCHONDRIAL"/>
    <property type="match status" value="1"/>
</dbReference>
<dbReference type="Pfam" id="PF01624">
    <property type="entry name" value="MutS_I"/>
    <property type="match status" value="1"/>
</dbReference>
<organism evidence="12 13">
    <name type="scientific">Paenalkalicoccus suaedae</name>
    <dbReference type="NCBI Taxonomy" id="2592382"/>
    <lineage>
        <taxon>Bacteria</taxon>
        <taxon>Bacillati</taxon>
        <taxon>Bacillota</taxon>
        <taxon>Bacilli</taxon>
        <taxon>Bacillales</taxon>
        <taxon>Bacillaceae</taxon>
        <taxon>Paenalkalicoccus</taxon>
    </lineage>
</organism>
<dbReference type="SUPFAM" id="SSF48334">
    <property type="entry name" value="DNA repair protein MutS, domain III"/>
    <property type="match status" value="1"/>
</dbReference>
<dbReference type="PROSITE" id="PS00486">
    <property type="entry name" value="DNA_MISMATCH_REPAIR_2"/>
    <property type="match status" value="1"/>
</dbReference>
<dbReference type="Pfam" id="PF00488">
    <property type="entry name" value="MutS_V"/>
    <property type="match status" value="1"/>
</dbReference>
<keyword evidence="7 9" id="KW-0234">DNA repair</keyword>
<evidence type="ECO:0000256" key="3">
    <source>
        <dbReference type="ARBA" id="ARBA00022741"/>
    </source>
</evidence>
<keyword evidence="6 9" id="KW-0238">DNA-binding</keyword>
<evidence type="ECO:0000313" key="13">
    <source>
        <dbReference type="Proteomes" id="UP000318138"/>
    </source>
</evidence>
<dbReference type="RefSeq" id="WP_176009394.1">
    <property type="nucleotide sequence ID" value="NZ_CP041372.2"/>
</dbReference>
<evidence type="ECO:0000256" key="5">
    <source>
        <dbReference type="ARBA" id="ARBA00022840"/>
    </source>
</evidence>
<feature type="domain" description="DNA mismatch repair proteins mutS family" evidence="11">
    <location>
        <begin position="677"/>
        <end position="693"/>
    </location>
</feature>
<keyword evidence="4 9" id="KW-0227">DNA damage</keyword>
<dbReference type="HAMAP" id="MF_00096">
    <property type="entry name" value="MutS"/>
    <property type="match status" value="1"/>
</dbReference>
<evidence type="ECO:0000256" key="8">
    <source>
        <dbReference type="ARBA" id="ARBA00024647"/>
    </source>
</evidence>
<dbReference type="PANTHER" id="PTHR11361">
    <property type="entry name" value="DNA MISMATCH REPAIR PROTEIN MUTS FAMILY MEMBER"/>
    <property type="match status" value="1"/>
</dbReference>
<dbReference type="KEGG" id="psua:FLK61_32170"/>
<evidence type="ECO:0000313" key="12">
    <source>
        <dbReference type="EMBL" id="QKS71359.1"/>
    </source>
</evidence>
<dbReference type="SMART" id="SM00534">
    <property type="entry name" value="MUTSac"/>
    <property type="match status" value="1"/>
</dbReference>
<dbReference type="InterPro" id="IPR007695">
    <property type="entry name" value="DNA_mismatch_repair_MutS-lik_N"/>
</dbReference>
<dbReference type="GO" id="GO:0005524">
    <property type="term" value="F:ATP binding"/>
    <property type="evidence" value="ECO:0007669"/>
    <property type="project" value="UniProtKB-UniRule"/>
</dbReference>
<keyword evidence="3 9" id="KW-0547">Nucleotide-binding</keyword>
<dbReference type="FunFam" id="3.40.1170.10:FF:000001">
    <property type="entry name" value="DNA mismatch repair protein MutS"/>
    <property type="match status" value="1"/>
</dbReference>
<evidence type="ECO:0000256" key="6">
    <source>
        <dbReference type="ARBA" id="ARBA00023125"/>
    </source>
</evidence>
<evidence type="ECO:0000256" key="9">
    <source>
        <dbReference type="HAMAP-Rule" id="MF_00096"/>
    </source>
</evidence>
<reference evidence="13" key="1">
    <citation type="submission" date="2019-07" db="EMBL/GenBank/DDBJ databases">
        <title>Bacillus alkalisoli sp. nov. isolated from saline soil.</title>
        <authorList>
            <person name="Sun J.-Q."/>
            <person name="Xu L."/>
        </authorList>
    </citation>
    <scope>NUCLEOTIDE SEQUENCE [LARGE SCALE GENOMIC DNA]</scope>
    <source>
        <strain evidence="13">M4U3P1</strain>
    </source>
</reference>
<dbReference type="FunFam" id="3.40.50.300:FF:000870">
    <property type="entry name" value="MutS protein homolog 4"/>
    <property type="match status" value="1"/>
</dbReference>
<dbReference type="Gene3D" id="1.10.1420.10">
    <property type="match status" value="2"/>
</dbReference>
<dbReference type="Pfam" id="PF05190">
    <property type="entry name" value="MutS_IV"/>
    <property type="match status" value="1"/>
</dbReference>
<protein>
    <recommendedName>
        <fullName evidence="2 9">DNA mismatch repair protein MutS</fullName>
    </recommendedName>
</protein>
<dbReference type="PIRSF" id="PIRSF037677">
    <property type="entry name" value="DNA_mis_repair_Msh6"/>
    <property type="match status" value="1"/>
</dbReference>
<comment type="function">
    <text evidence="8 9">This protein is involved in the repair of mismatches in DNA. It is possible that it carries out the mismatch recognition step. This protein has a weak ATPase activity.</text>
</comment>
<dbReference type="InterPro" id="IPR000432">
    <property type="entry name" value="DNA_mismatch_repair_MutS_C"/>
</dbReference>
<dbReference type="Gene3D" id="3.40.1170.10">
    <property type="entry name" value="DNA repair protein MutS, domain I"/>
    <property type="match status" value="1"/>
</dbReference>
<dbReference type="FunFam" id="1.10.1420.10:FF:000007">
    <property type="entry name" value="DNA mismatch repair protein MutS"/>
    <property type="match status" value="1"/>
</dbReference>
<dbReference type="InterPro" id="IPR017261">
    <property type="entry name" value="DNA_mismatch_repair_MutS/MSH"/>
</dbReference>
<dbReference type="InterPro" id="IPR045076">
    <property type="entry name" value="MutS"/>
</dbReference>
<evidence type="ECO:0000256" key="10">
    <source>
        <dbReference type="RuleBase" id="RU003756"/>
    </source>
</evidence>
<accession>A0A859FDS9</accession>
<dbReference type="EMBL" id="CP041372">
    <property type="protein sequence ID" value="QKS71359.1"/>
    <property type="molecule type" value="Genomic_DNA"/>
</dbReference>
<dbReference type="SUPFAM" id="SSF55271">
    <property type="entry name" value="DNA repair protein MutS, domain I"/>
    <property type="match status" value="1"/>
</dbReference>
<gene>
    <name evidence="9 12" type="primary">mutS</name>
    <name evidence="12" type="ORF">FLK61_32170</name>
</gene>
<dbReference type="NCBIfam" id="TIGR01070">
    <property type="entry name" value="mutS1"/>
    <property type="match status" value="1"/>
</dbReference>
<dbReference type="GO" id="GO:0030983">
    <property type="term" value="F:mismatched DNA binding"/>
    <property type="evidence" value="ECO:0007669"/>
    <property type="project" value="InterPro"/>
</dbReference>
<dbReference type="NCBIfam" id="NF003810">
    <property type="entry name" value="PRK05399.1"/>
    <property type="match status" value="1"/>
</dbReference>
<sequence length="845" mass="95918">MTKETPMMKQYKEIKAQYTDAFLFFRLGDFYELFFEDAINAARELEITLTKRGKGEDATPMCGVPHHSASNYISQLIEKGYKVAICEQTEDPAMVKGIVKREVVQLITPGTVMEGGALTEKQNNYFVSLTEADGQIVVVAVDMTTGEVRVTKVNETDALNEISSYRAREIVLASELSEAFLQQIKERVSATFSIEENETALEEAETVASSLQDDACKRGIYRAIHYVKRTTKRALDHLQEATYYEPRQFLLMDVHSKRNLELVETVREKKKAGSLLSVLDKTETSMGARLLKQWIERPAISVQEIKDRQELVSAFIDGFFERVEVRELLRGVYDLERLSGRISFGNVNGRDLLQLKNSLLQVPKIVENVRALNTSFGEKLVQSMEDMSPVVALLEESIKEDCPISITEGDLIKDGYNSTLDDYRHVMQNGKSWIAELEQKERQETGIKTLKVGFNKVFGYYIEVTKANVRLLPEGRYERKQTLTNAERYVTPELKEREVLILEAEEKSEKLEHTLFLEIREQVKSYIQQLQLVAKRISTIDCLQSFAEVAEQHNYVEPTFTEDRSLQLKESRHPVVEQVIDAGDYVANDIELRDDRQMLLITGPNMAGKSTYMRQVALTSIMAQIGSFVPATEARLPIFDQIFTRIGAADDLASGQSTFMVEMLETKQAVLHATDRSLLLLDEIGRGTSTYDGMALAQAIMEYIHDEIGAKTLFSTHYHELTALSETLPKLWNVHVSAKEENDSIVFLHKVVEGAADRSYGIYVAELAELPYGLITRAKSILQTLESERDREPQAEPEQLTLFALEDPMTKTKQEVLDEVSKANILTMTPLQVMELVDKWQRKLS</sequence>
<evidence type="ECO:0000256" key="1">
    <source>
        <dbReference type="ARBA" id="ARBA00006271"/>
    </source>
</evidence>
<evidence type="ECO:0000256" key="2">
    <source>
        <dbReference type="ARBA" id="ARBA00021982"/>
    </source>
</evidence>
<evidence type="ECO:0000256" key="7">
    <source>
        <dbReference type="ARBA" id="ARBA00023204"/>
    </source>
</evidence>
<name>A0A859FDS9_9BACI</name>
<dbReference type="GO" id="GO:0140664">
    <property type="term" value="F:ATP-dependent DNA damage sensor activity"/>
    <property type="evidence" value="ECO:0007669"/>
    <property type="project" value="InterPro"/>
</dbReference>
<dbReference type="Pfam" id="PF05188">
    <property type="entry name" value="MutS_II"/>
    <property type="match status" value="1"/>
</dbReference>
<evidence type="ECO:0000259" key="11">
    <source>
        <dbReference type="PROSITE" id="PS00486"/>
    </source>
</evidence>
<keyword evidence="5 9" id="KW-0067">ATP-binding</keyword>
<dbReference type="AlphaFoldDB" id="A0A859FDS9"/>
<dbReference type="Gene3D" id="3.30.420.110">
    <property type="entry name" value="MutS, connector domain"/>
    <property type="match status" value="1"/>
</dbReference>
<dbReference type="SUPFAM" id="SSF53150">
    <property type="entry name" value="DNA repair protein MutS, domain II"/>
    <property type="match status" value="1"/>
</dbReference>
<dbReference type="SMART" id="SM00533">
    <property type="entry name" value="MUTSd"/>
    <property type="match status" value="1"/>
</dbReference>
<dbReference type="InterPro" id="IPR027417">
    <property type="entry name" value="P-loop_NTPase"/>
</dbReference>
<evidence type="ECO:0000256" key="4">
    <source>
        <dbReference type="ARBA" id="ARBA00022763"/>
    </source>
</evidence>
<dbReference type="InterPro" id="IPR007696">
    <property type="entry name" value="DNA_mismatch_repair_MutS_core"/>
</dbReference>
<keyword evidence="13" id="KW-1185">Reference proteome</keyword>
<dbReference type="Pfam" id="PF05192">
    <property type="entry name" value="MutS_III"/>
    <property type="match status" value="1"/>
</dbReference>
<dbReference type="Proteomes" id="UP000318138">
    <property type="component" value="Chromosome"/>
</dbReference>
<dbReference type="InterPro" id="IPR036678">
    <property type="entry name" value="MutS_con_dom_sf"/>
</dbReference>
<dbReference type="InterPro" id="IPR007860">
    <property type="entry name" value="DNA_mmatch_repair_MutS_con_dom"/>
</dbReference>
<dbReference type="GO" id="GO:0005829">
    <property type="term" value="C:cytosol"/>
    <property type="evidence" value="ECO:0007669"/>
    <property type="project" value="TreeGrafter"/>
</dbReference>
<dbReference type="InterPro" id="IPR036187">
    <property type="entry name" value="DNA_mismatch_repair_MutS_sf"/>
</dbReference>
<comment type="similarity">
    <text evidence="1 9 10">Belongs to the DNA mismatch repair MutS family.</text>
</comment>
<dbReference type="Gene3D" id="3.40.50.300">
    <property type="entry name" value="P-loop containing nucleotide triphosphate hydrolases"/>
    <property type="match status" value="1"/>
</dbReference>
<dbReference type="InterPro" id="IPR007861">
    <property type="entry name" value="DNA_mismatch_repair_MutS_clamp"/>
</dbReference>
<dbReference type="GO" id="GO:0003684">
    <property type="term" value="F:damaged DNA binding"/>
    <property type="evidence" value="ECO:0007669"/>
    <property type="project" value="UniProtKB-UniRule"/>
</dbReference>
<dbReference type="SUPFAM" id="SSF52540">
    <property type="entry name" value="P-loop containing nucleoside triphosphate hydrolases"/>
    <property type="match status" value="1"/>
</dbReference>
<feature type="binding site" evidence="9">
    <location>
        <begin position="603"/>
        <end position="610"/>
    </location>
    <ligand>
        <name>ATP</name>
        <dbReference type="ChEBI" id="CHEBI:30616"/>
    </ligand>
</feature>